<keyword evidence="5" id="KW-1185">Reference proteome</keyword>
<comment type="caution">
    <text evidence="4">The sequence shown here is derived from an EMBL/GenBank/DDBJ whole genome shotgun (WGS) entry which is preliminary data.</text>
</comment>
<dbReference type="Gene3D" id="1.10.1330.10">
    <property type="entry name" value="Dockerin domain"/>
    <property type="match status" value="1"/>
</dbReference>
<accession>A0A9X2FBP0</accession>
<protein>
    <recommendedName>
        <fullName evidence="3">GP-PDE domain-containing protein</fullName>
    </recommendedName>
</protein>
<dbReference type="Gene3D" id="3.20.20.190">
    <property type="entry name" value="Phosphatidylinositol (PI) phosphodiesterase"/>
    <property type="match status" value="1"/>
</dbReference>
<gene>
    <name evidence="4" type="ORF">NG895_15360</name>
</gene>
<dbReference type="InterPro" id="IPR006558">
    <property type="entry name" value="LamG-like"/>
</dbReference>
<dbReference type="GO" id="GO:0008081">
    <property type="term" value="F:phosphoric diester hydrolase activity"/>
    <property type="evidence" value="ECO:0007669"/>
    <property type="project" value="InterPro"/>
</dbReference>
<evidence type="ECO:0000313" key="4">
    <source>
        <dbReference type="EMBL" id="MCO6045288.1"/>
    </source>
</evidence>
<reference evidence="4" key="1">
    <citation type="submission" date="2022-06" db="EMBL/GenBank/DDBJ databases">
        <title>Aeoliella straminimaris, a novel planctomycete from sediments.</title>
        <authorList>
            <person name="Vitorino I.R."/>
            <person name="Lage O.M."/>
        </authorList>
    </citation>
    <scope>NUCLEOTIDE SEQUENCE</scope>
    <source>
        <strain evidence="4">ICT_H6.2</strain>
    </source>
</reference>
<sequence length="607" mass="63247">MAVSVPLHNGLLSYWALDENSGSTAFDSAPGGVVADNGSLRNAPVWIDGIFGAGLQLNGTNQDVLIPNSLDMDIGTNAVTLSAWVKLDQLPANISGSYSGIFDSQPDNYVLYLDKNNDELRFKVTTTAGGAARPGVPASLLNTTDWLHVMGVYDGEGEARIYYNGELAGALSAAGMTAAVRSGQVAGIGSQVTGSAPYSSSSHFKGGVADLGVWNRALGLAEAQYLYNNGVGNAIGAANPAIKPIVPEPPDNPSIIVEAHRGNSVVAPENTLAAFTAAAGFANYVEFDVRVSRDDRLIVMHDSSLDRTTNGSGAVASSDYVGYIDGLDAGSWFSSEFSGEQVPTMTEAVQTIFANGMTPLIERKTGSASAFVDDLSGLGVLDESVIIAFDWNFLEDVRELDSEVKLGGLGSGSLNGSIISNAVNAGLDFIDWGDGGSINESTVAMVHAAGLELHVWTVDSLLRMQELIDIGVDGITTNAPETLRSIVPFAPIPGDYNDDGTVNLADYTVWRNSLGSTIAAGTGADGSGNGLIDLADYSLWKSNFGTTTATSLLTDSVPVNSVSEPGGVSVVMLGGVAGLLFLHRKCARSSSVVGEVDWYSGFTEPME</sequence>
<dbReference type="InterPro" id="IPR017946">
    <property type="entry name" value="PLC-like_Pdiesterase_TIM-brl"/>
</dbReference>
<proteinExistence type="predicted"/>
<dbReference type="InterPro" id="IPR013320">
    <property type="entry name" value="ConA-like_dom_sf"/>
</dbReference>
<dbReference type="SUPFAM" id="SSF49899">
    <property type="entry name" value="Concanavalin A-like lectins/glucanases"/>
    <property type="match status" value="1"/>
</dbReference>
<dbReference type="Pfam" id="PF13385">
    <property type="entry name" value="Laminin_G_3"/>
    <property type="match status" value="1"/>
</dbReference>
<dbReference type="PROSITE" id="PS51704">
    <property type="entry name" value="GP_PDE"/>
    <property type="match status" value="1"/>
</dbReference>
<evidence type="ECO:0000259" key="3">
    <source>
        <dbReference type="PROSITE" id="PS51704"/>
    </source>
</evidence>
<dbReference type="PANTHER" id="PTHR46211:SF1">
    <property type="entry name" value="GLYCEROPHOSPHODIESTER PHOSPHODIESTERASE, CYTOPLASMIC"/>
    <property type="match status" value="1"/>
</dbReference>
<dbReference type="SUPFAM" id="SSF51695">
    <property type="entry name" value="PLC-like phosphodiesterases"/>
    <property type="match status" value="1"/>
</dbReference>
<evidence type="ECO:0000313" key="5">
    <source>
        <dbReference type="Proteomes" id="UP001155241"/>
    </source>
</evidence>
<evidence type="ECO:0000256" key="1">
    <source>
        <dbReference type="ARBA" id="ARBA00022729"/>
    </source>
</evidence>
<dbReference type="SUPFAM" id="SSF63446">
    <property type="entry name" value="Type I dockerin domain"/>
    <property type="match status" value="1"/>
</dbReference>
<dbReference type="Proteomes" id="UP001155241">
    <property type="component" value="Unassembled WGS sequence"/>
</dbReference>
<dbReference type="GO" id="GO:0000272">
    <property type="term" value="P:polysaccharide catabolic process"/>
    <property type="evidence" value="ECO:0007669"/>
    <property type="project" value="InterPro"/>
</dbReference>
<dbReference type="RefSeq" id="WP_252853404.1">
    <property type="nucleotide sequence ID" value="NZ_JAMXLR010000055.1"/>
</dbReference>
<dbReference type="Pfam" id="PF03009">
    <property type="entry name" value="GDPD"/>
    <property type="match status" value="1"/>
</dbReference>
<dbReference type="AlphaFoldDB" id="A0A9X2FBP0"/>
<evidence type="ECO:0000256" key="2">
    <source>
        <dbReference type="ARBA" id="ARBA00023157"/>
    </source>
</evidence>
<dbReference type="EMBL" id="JAMXLR010000055">
    <property type="protein sequence ID" value="MCO6045288.1"/>
    <property type="molecule type" value="Genomic_DNA"/>
</dbReference>
<dbReference type="InterPro" id="IPR030395">
    <property type="entry name" value="GP_PDE_dom"/>
</dbReference>
<dbReference type="PANTHER" id="PTHR46211">
    <property type="entry name" value="GLYCEROPHOSPHORYL DIESTER PHOSPHODIESTERASE"/>
    <property type="match status" value="1"/>
</dbReference>
<dbReference type="InterPro" id="IPR036439">
    <property type="entry name" value="Dockerin_dom_sf"/>
</dbReference>
<feature type="domain" description="GP-PDE" evidence="3">
    <location>
        <begin position="255"/>
        <end position="487"/>
    </location>
</feature>
<name>A0A9X2FBP0_9BACT</name>
<dbReference type="Gene3D" id="2.60.120.200">
    <property type="match status" value="1"/>
</dbReference>
<organism evidence="4 5">
    <name type="scientific">Aeoliella straminimaris</name>
    <dbReference type="NCBI Taxonomy" id="2954799"/>
    <lineage>
        <taxon>Bacteria</taxon>
        <taxon>Pseudomonadati</taxon>
        <taxon>Planctomycetota</taxon>
        <taxon>Planctomycetia</taxon>
        <taxon>Pirellulales</taxon>
        <taxon>Lacipirellulaceae</taxon>
        <taxon>Aeoliella</taxon>
    </lineage>
</organism>
<dbReference type="GO" id="GO:0006629">
    <property type="term" value="P:lipid metabolic process"/>
    <property type="evidence" value="ECO:0007669"/>
    <property type="project" value="InterPro"/>
</dbReference>
<keyword evidence="1" id="KW-0732">Signal</keyword>
<keyword evidence="2" id="KW-1015">Disulfide bond</keyword>
<dbReference type="SMART" id="SM00560">
    <property type="entry name" value="LamGL"/>
    <property type="match status" value="1"/>
</dbReference>